<gene>
    <name evidence="1" type="ORF">F4821DRAFT_264685</name>
</gene>
<keyword evidence="2" id="KW-1185">Reference proteome</keyword>
<sequence length="377" mass="42356">MQLFQHDNDLAKDKFKDTRQWYLKLLGMSIGQLRMIMAASDSDISVDDLMVEKIMRRVKPVPEAYLARLVAEGSITIDDMDCIIAGGYTEIEEYYDDLDANSAAVGSSLSDYDDDGVLIDEHCETDDDDDEPGNNSELMLRRTTSHRSAADPLAQDSFDWAADVEEELEMLETEEALEQQPSTPTSTPAQTNVTVTPVTPENEDVSFDLTSSDVSYNSMTDPETGAQDSDNSSIDVPSPDPKPEEAEVSESESEEYEPKLEITEVDDASAINETEEPKADTANINNAWSAIDDTEEPGSPTYQVPLGTILRSDSDSDLTTGWDRDQIMDIYVKEYDMPYWQWEILYVLKLAAQKYKKEFEEARAAYKADPFNDVNWR</sequence>
<evidence type="ECO:0000313" key="1">
    <source>
        <dbReference type="EMBL" id="KAI6081662.1"/>
    </source>
</evidence>
<organism evidence="1 2">
    <name type="scientific">Hypoxylon rubiginosum</name>
    <dbReference type="NCBI Taxonomy" id="110542"/>
    <lineage>
        <taxon>Eukaryota</taxon>
        <taxon>Fungi</taxon>
        <taxon>Dikarya</taxon>
        <taxon>Ascomycota</taxon>
        <taxon>Pezizomycotina</taxon>
        <taxon>Sordariomycetes</taxon>
        <taxon>Xylariomycetidae</taxon>
        <taxon>Xylariales</taxon>
        <taxon>Hypoxylaceae</taxon>
        <taxon>Hypoxylon</taxon>
    </lineage>
</organism>
<accession>A0ACC0CMH2</accession>
<reference evidence="1 2" key="1">
    <citation type="journal article" date="2022" name="New Phytol.">
        <title>Ecological generalism drives hyperdiversity of secondary metabolite gene clusters in xylarialean endophytes.</title>
        <authorList>
            <person name="Franco M.E.E."/>
            <person name="Wisecaver J.H."/>
            <person name="Arnold A.E."/>
            <person name="Ju Y.M."/>
            <person name="Slot J.C."/>
            <person name="Ahrendt S."/>
            <person name="Moore L.P."/>
            <person name="Eastman K.E."/>
            <person name="Scott K."/>
            <person name="Konkel Z."/>
            <person name="Mondo S.J."/>
            <person name="Kuo A."/>
            <person name="Hayes R.D."/>
            <person name="Haridas S."/>
            <person name="Andreopoulos B."/>
            <person name="Riley R."/>
            <person name="LaButti K."/>
            <person name="Pangilinan J."/>
            <person name="Lipzen A."/>
            <person name="Amirebrahimi M."/>
            <person name="Yan J."/>
            <person name="Adam C."/>
            <person name="Keymanesh K."/>
            <person name="Ng V."/>
            <person name="Louie K."/>
            <person name="Northen T."/>
            <person name="Drula E."/>
            <person name="Henrissat B."/>
            <person name="Hsieh H.M."/>
            <person name="Youens-Clark K."/>
            <person name="Lutzoni F."/>
            <person name="Miadlikowska J."/>
            <person name="Eastwood D.C."/>
            <person name="Hamelin R.C."/>
            <person name="Grigoriev I.V."/>
            <person name="U'Ren J.M."/>
        </authorList>
    </citation>
    <scope>NUCLEOTIDE SEQUENCE [LARGE SCALE GENOMIC DNA]</scope>
    <source>
        <strain evidence="1 2">ER1909</strain>
    </source>
</reference>
<proteinExistence type="predicted"/>
<comment type="caution">
    <text evidence="1">The sequence shown here is derived from an EMBL/GenBank/DDBJ whole genome shotgun (WGS) entry which is preliminary data.</text>
</comment>
<evidence type="ECO:0000313" key="2">
    <source>
        <dbReference type="Proteomes" id="UP001497680"/>
    </source>
</evidence>
<dbReference type="Proteomes" id="UP001497680">
    <property type="component" value="Unassembled WGS sequence"/>
</dbReference>
<name>A0ACC0CMH2_9PEZI</name>
<dbReference type="EMBL" id="MU394389">
    <property type="protein sequence ID" value="KAI6081662.1"/>
    <property type="molecule type" value="Genomic_DNA"/>
</dbReference>
<protein>
    <submittedName>
        <fullName evidence="1">Uncharacterized protein</fullName>
    </submittedName>
</protein>